<organism evidence="9 10">
    <name type="scientific">Trypanosoma cruzi marinkellei</name>
    <dbReference type="NCBI Taxonomy" id="85056"/>
    <lineage>
        <taxon>Eukaryota</taxon>
        <taxon>Discoba</taxon>
        <taxon>Euglenozoa</taxon>
        <taxon>Kinetoplastea</taxon>
        <taxon>Metakinetoplastina</taxon>
        <taxon>Trypanosomatida</taxon>
        <taxon>Trypanosomatidae</taxon>
        <taxon>Trypanosoma</taxon>
        <taxon>Schizotrypanum</taxon>
    </lineage>
</organism>
<dbReference type="EMBL" id="AHKC01010671">
    <property type="protein sequence ID" value="EKF31669.1"/>
    <property type="molecule type" value="Genomic_DNA"/>
</dbReference>
<feature type="transmembrane region" description="Helical" evidence="7">
    <location>
        <begin position="392"/>
        <end position="412"/>
    </location>
</feature>
<evidence type="ECO:0000256" key="6">
    <source>
        <dbReference type="SAM" id="MobiDB-lite"/>
    </source>
</evidence>
<keyword evidence="2" id="KW-0813">Transport</keyword>
<dbReference type="SUPFAM" id="SSF103473">
    <property type="entry name" value="MFS general substrate transporter"/>
    <property type="match status" value="1"/>
</dbReference>
<keyword evidence="5 7" id="KW-0472">Membrane</keyword>
<dbReference type="PRINTS" id="PR01035">
    <property type="entry name" value="TCRTETA"/>
</dbReference>
<feature type="transmembrane region" description="Helical" evidence="7">
    <location>
        <begin position="498"/>
        <end position="516"/>
    </location>
</feature>
<name>K2N129_TRYCR</name>
<dbReference type="PANTHER" id="PTHR23504">
    <property type="entry name" value="MAJOR FACILITATOR SUPERFAMILY DOMAIN-CONTAINING PROTEIN 10"/>
    <property type="match status" value="1"/>
</dbReference>
<feature type="region of interest" description="Disordered" evidence="6">
    <location>
        <begin position="314"/>
        <end position="336"/>
    </location>
</feature>
<evidence type="ECO:0000256" key="4">
    <source>
        <dbReference type="ARBA" id="ARBA00022989"/>
    </source>
</evidence>
<keyword evidence="10" id="KW-1185">Reference proteome</keyword>
<keyword evidence="4 7" id="KW-1133">Transmembrane helix</keyword>
<gene>
    <name evidence="9" type="ORF">MOQ_004491</name>
</gene>
<feature type="transmembrane region" description="Helical" evidence="7">
    <location>
        <begin position="54"/>
        <end position="76"/>
    </location>
</feature>
<feature type="transmembrane region" description="Helical" evidence="7">
    <location>
        <begin position="187"/>
        <end position="213"/>
    </location>
</feature>
<feature type="domain" description="Major facilitator superfamily (MFS) profile" evidence="8">
    <location>
        <begin position="16"/>
        <end position="556"/>
    </location>
</feature>
<evidence type="ECO:0000313" key="10">
    <source>
        <dbReference type="Proteomes" id="UP000007350"/>
    </source>
</evidence>
<comment type="caution">
    <text evidence="9">The sequence shown here is derived from an EMBL/GenBank/DDBJ whole genome shotgun (WGS) entry which is preliminary data.</text>
</comment>
<evidence type="ECO:0000256" key="7">
    <source>
        <dbReference type="SAM" id="Phobius"/>
    </source>
</evidence>
<evidence type="ECO:0000256" key="1">
    <source>
        <dbReference type="ARBA" id="ARBA00004141"/>
    </source>
</evidence>
<dbReference type="AlphaFoldDB" id="K2N129"/>
<dbReference type="Proteomes" id="UP000007350">
    <property type="component" value="Unassembled WGS sequence"/>
</dbReference>
<dbReference type="Gene3D" id="1.20.1250.20">
    <property type="entry name" value="MFS general substrate transporter like domains"/>
    <property type="match status" value="2"/>
</dbReference>
<dbReference type="GO" id="GO:0022857">
    <property type="term" value="F:transmembrane transporter activity"/>
    <property type="evidence" value="ECO:0007669"/>
    <property type="project" value="InterPro"/>
</dbReference>
<dbReference type="InterPro" id="IPR011701">
    <property type="entry name" value="MFS"/>
</dbReference>
<dbReference type="InterPro" id="IPR020846">
    <property type="entry name" value="MFS_dom"/>
</dbReference>
<dbReference type="InterPro" id="IPR036259">
    <property type="entry name" value="MFS_trans_sf"/>
</dbReference>
<feature type="transmembrane region" description="Helical" evidence="7">
    <location>
        <begin position="144"/>
        <end position="167"/>
    </location>
</feature>
<evidence type="ECO:0000256" key="5">
    <source>
        <dbReference type="ARBA" id="ARBA00023136"/>
    </source>
</evidence>
<dbReference type="Pfam" id="PF07690">
    <property type="entry name" value="MFS_1"/>
    <property type="match status" value="1"/>
</dbReference>
<protein>
    <recommendedName>
        <fullName evidence="8">Major facilitator superfamily (MFS) profile domain-containing protein</fullName>
    </recommendedName>
</protein>
<dbReference type="PANTHER" id="PTHR23504:SF15">
    <property type="entry name" value="MAJOR FACILITATOR SUPERFAMILY (MFS) PROFILE DOMAIN-CONTAINING PROTEIN"/>
    <property type="match status" value="1"/>
</dbReference>
<accession>K2N129</accession>
<comment type="subcellular location">
    <subcellularLocation>
        <location evidence="1">Membrane</location>
        <topology evidence="1">Multi-pass membrane protein</topology>
    </subcellularLocation>
</comment>
<sequence length="579" mass="63631">MFPAAKHVETPLPLKQMFALAVVLLNESFSSTMLLPYVGLLIAHLRNRPAEESGYLSGLLIGVFMFGQVVSGKYWGYLSDKYGRRAPLLVGLLSSGFMMLGFGLGKTVWMCVLFRFLHGLFNGNVLVAKTVLADILDETNQAKGFTLVSLTYGFGTLIGPAVGGLLYDPANSSMMQWAGFSKEGIFARFPGLLPAVVLCIYINLGVFVCIVFLKESNPKAQPLPRWLAVLTPCLRTAKDSEFTSSDATDVVLERVADLKDFQENNKSTKKAEEPMVMKGSFHGDMRHGLQPTELGERGYKLSIMDDMEELEMDYEEDGGKIQQEKEEEDKDAVRDPESVEPFGYKEAFLLPITRNVLVLYMLLSAADMAYGETFPLWAIANHSVGGLEYSSGIVGLFLLSNSLPCVGANLLFHIACRVKEDKMVLWQTSMYAMAFSVGLVPFAAYIPPVGQFIMIFICGFLRQWFAAWAYGLITLFTARVAPPACLGTMYGISQSCGAAMRCVIPIVATPIFAWSISGSHPPPFNHMFVFLIAAVVFGVAAVISFGVTMVIHPVKEIVVEEAVLHDSGEEDTPTTKHRE</sequence>
<feature type="transmembrane region" description="Helical" evidence="7">
    <location>
        <begin position="528"/>
        <end position="551"/>
    </location>
</feature>
<dbReference type="CDD" id="cd17330">
    <property type="entry name" value="MFS_SLC46_TetA_like"/>
    <property type="match status" value="1"/>
</dbReference>
<dbReference type="InterPro" id="IPR001958">
    <property type="entry name" value="Tet-R_TetA/multi-R_MdtG-like"/>
</dbReference>
<evidence type="ECO:0000256" key="2">
    <source>
        <dbReference type="ARBA" id="ARBA00022448"/>
    </source>
</evidence>
<evidence type="ECO:0000259" key="8">
    <source>
        <dbReference type="PROSITE" id="PS50850"/>
    </source>
</evidence>
<feature type="transmembrane region" description="Helical" evidence="7">
    <location>
        <begin position="357"/>
        <end position="380"/>
    </location>
</feature>
<reference evidence="9 10" key="1">
    <citation type="journal article" date="2012" name="BMC Genomics">
        <title>Comparative genomic analysis of human infective Trypanosoma cruzi lineages with the bat-restricted subspecies T. cruzi marinkellei.</title>
        <authorList>
            <person name="Franzen O."/>
            <person name="Talavera-Lopez C."/>
            <person name="Ochaya S."/>
            <person name="Butler C.E."/>
            <person name="Messenger L.A."/>
            <person name="Lewis M.D."/>
            <person name="Llewellyn M.S."/>
            <person name="Marinkelle C.J."/>
            <person name="Tyler K.M."/>
            <person name="Miles M.A."/>
            <person name="Andersson B."/>
        </authorList>
    </citation>
    <scope>NUCLEOTIDE SEQUENCE [LARGE SCALE GENOMIC DNA]</scope>
    <source>
        <strain evidence="9 10">B7</strain>
    </source>
</reference>
<proteinExistence type="predicted"/>
<evidence type="ECO:0000256" key="3">
    <source>
        <dbReference type="ARBA" id="ARBA00022692"/>
    </source>
</evidence>
<dbReference type="GO" id="GO:0016020">
    <property type="term" value="C:membrane"/>
    <property type="evidence" value="ECO:0007669"/>
    <property type="project" value="UniProtKB-SubCell"/>
</dbReference>
<evidence type="ECO:0000313" key="9">
    <source>
        <dbReference type="EMBL" id="EKF31669.1"/>
    </source>
</evidence>
<feature type="transmembrane region" description="Helical" evidence="7">
    <location>
        <begin position="88"/>
        <end position="106"/>
    </location>
</feature>
<dbReference type="PROSITE" id="PS50850">
    <property type="entry name" value="MFS"/>
    <property type="match status" value="1"/>
</dbReference>
<keyword evidence="3 7" id="KW-0812">Transmembrane</keyword>
<dbReference type="OrthoDB" id="419616at2759"/>